<evidence type="ECO:0000313" key="1">
    <source>
        <dbReference type="EMBL" id="MTI27326.1"/>
    </source>
</evidence>
<proteinExistence type="predicted"/>
<dbReference type="RefSeq" id="WP_155174326.1">
    <property type="nucleotide sequence ID" value="NZ_BAAAFL010000015.1"/>
</dbReference>
<name>A0ABW9RUE4_9BACT</name>
<comment type="caution">
    <text evidence="1">The sequence shown here is derived from an EMBL/GenBank/DDBJ whole genome shotgun (WGS) entry which is preliminary data.</text>
</comment>
<sequence>MKNFFLLLSIVVASCVAVNEPVNSNITVNHQRILETNIYIIPPPGFEEASDFIGLIKGEDAMLFITSNPENALSKELDEFEKKWILSEGNNVLEYKDVSINGFPGKYVHLKGKEDIFCQLVIFGNESFSVQGRALHRAGDDTTRTQLKNALFSMIYEENFPVNAIEKAVFSFNAPVNGLELIEASPGVYVYSIKPENYDDIQLAVQSISNNNSSARETAFTYASLDAYEMDNVQVIDTLAVEVNGYEAYKVHMQGDKNGQSNTIICWVVLNENNCAMLHSTFAGPPDGYVEYIEGLVRGIKMK</sequence>
<dbReference type="Proteomes" id="UP000798808">
    <property type="component" value="Unassembled WGS sequence"/>
</dbReference>
<evidence type="ECO:0008006" key="3">
    <source>
        <dbReference type="Google" id="ProtNLM"/>
    </source>
</evidence>
<dbReference type="PROSITE" id="PS51257">
    <property type="entry name" value="PROKAR_LIPOPROTEIN"/>
    <property type="match status" value="1"/>
</dbReference>
<accession>A0ABW9RUE4</accession>
<evidence type="ECO:0000313" key="2">
    <source>
        <dbReference type="Proteomes" id="UP000798808"/>
    </source>
</evidence>
<dbReference type="EMBL" id="SMLW01000622">
    <property type="protein sequence ID" value="MTI27326.1"/>
    <property type="molecule type" value="Genomic_DNA"/>
</dbReference>
<keyword evidence="2" id="KW-1185">Reference proteome</keyword>
<gene>
    <name evidence="1" type="ORF">E1163_20385</name>
</gene>
<reference evidence="1 2" key="1">
    <citation type="submission" date="2019-02" db="EMBL/GenBank/DDBJ databases">
        <authorList>
            <person name="Goldberg S.R."/>
            <person name="Haltli B.A."/>
            <person name="Correa H."/>
            <person name="Russell K.G."/>
        </authorList>
    </citation>
    <scope>NUCLEOTIDE SEQUENCE [LARGE SCALE GENOMIC DNA]</scope>
    <source>
        <strain evidence="1 2">JCM 16186</strain>
    </source>
</reference>
<organism evidence="1 2">
    <name type="scientific">Fulvivirga kasyanovii</name>
    <dbReference type="NCBI Taxonomy" id="396812"/>
    <lineage>
        <taxon>Bacteria</taxon>
        <taxon>Pseudomonadati</taxon>
        <taxon>Bacteroidota</taxon>
        <taxon>Cytophagia</taxon>
        <taxon>Cytophagales</taxon>
        <taxon>Fulvivirgaceae</taxon>
        <taxon>Fulvivirga</taxon>
    </lineage>
</organism>
<protein>
    <recommendedName>
        <fullName evidence="3">DUF1795 domain-containing protein</fullName>
    </recommendedName>
</protein>